<feature type="region of interest" description="Disordered" evidence="2">
    <location>
        <begin position="309"/>
        <end position="339"/>
    </location>
</feature>
<dbReference type="InterPro" id="IPR011047">
    <property type="entry name" value="Quinoprotein_ADH-like_sf"/>
</dbReference>
<dbReference type="Pfam" id="PF00400">
    <property type="entry name" value="WD40"/>
    <property type="match status" value="1"/>
</dbReference>
<dbReference type="InterPro" id="IPR015943">
    <property type="entry name" value="WD40/YVTN_repeat-like_dom_sf"/>
</dbReference>
<evidence type="ECO:0000313" key="4">
    <source>
        <dbReference type="Proteomes" id="UP001430356"/>
    </source>
</evidence>
<feature type="compositionally biased region" description="Low complexity" evidence="2">
    <location>
        <begin position="328"/>
        <end position="339"/>
    </location>
</feature>
<organism evidence="3 4">
    <name type="scientific">Novymonas esmeraldas</name>
    <dbReference type="NCBI Taxonomy" id="1808958"/>
    <lineage>
        <taxon>Eukaryota</taxon>
        <taxon>Discoba</taxon>
        <taxon>Euglenozoa</taxon>
        <taxon>Kinetoplastea</taxon>
        <taxon>Metakinetoplastina</taxon>
        <taxon>Trypanosomatida</taxon>
        <taxon>Trypanosomatidae</taxon>
        <taxon>Novymonas</taxon>
    </lineage>
</organism>
<dbReference type="AlphaFoldDB" id="A0AAW0F500"/>
<keyword evidence="4" id="KW-1185">Reference proteome</keyword>
<dbReference type="EMBL" id="JAECZO010000011">
    <property type="protein sequence ID" value="KAK7201099.1"/>
    <property type="molecule type" value="Genomic_DNA"/>
</dbReference>
<protein>
    <submittedName>
        <fullName evidence="3">WD domain, G-beta repeat</fullName>
    </submittedName>
</protein>
<dbReference type="Proteomes" id="UP001430356">
    <property type="component" value="Unassembled WGS sequence"/>
</dbReference>
<gene>
    <name evidence="3" type="ORF">NESM_000170300</name>
</gene>
<dbReference type="PROSITE" id="PS50294">
    <property type="entry name" value="WD_REPEATS_REGION"/>
    <property type="match status" value="1"/>
</dbReference>
<keyword evidence="1" id="KW-0853">WD repeat</keyword>
<dbReference type="SMART" id="SM00320">
    <property type="entry name" value="WD40"/>
    <property type="match status" value="5"/>
</dbReference>
<sequence>MWSADLNPDGVAPGCLCVARDTVWWVSTAGWLYSWRAAHATDAEATDPIAVAQVDRRAQCLAVSLDGTRVVVLSATSVVLLETRQTPRPRFLSGGGVCGGEAGGLGDDALETVTATEVLRLDCALLEVRALVLNPEATLAAVCTAAGLCLLTTTPDDYADGNARCADECLTRFDCAHLGASAPGCSMAVFSGSGQQLLVADDVNHLLLLHGGGTDADGADGVSGPVGTTEAPATSLCVLVDGHICTRTARVTALACGASGPHGESVAVVGLSTGTVQLLHWRTLQPLRSWCVLDTIAAAVAADSLNAAAASGRRRSRPSQLAGRTRLGAADGASADRSGPASVRLHDVAVGARLIAVCTSHGVVYYSRATLQPEHAYTQLLPAPLAEAAAMRVAPNGRWAATNITSGGVLYFSPRDIDTRHTLESCVAEESVADEDLVHARAPLPAAWLGGAAGLNGALAAASGAAAKAQQAPLTRRPVKSSGYTDAPWSVQQDRKRRAQVAAARDRRAQAFGAVSASAAASTGAPRFDGDLAALFGVGSGGGLARAEAATAALQGLHARAVLATTFTTAGDALVSAGGDGRLQQLHFPIARSKGAGGLAGYLLAGHTGAVTAVDANLSRQRRVLLTGGADGTLRLWAPGTREAPIAECSTGSSSISSSGAYGGRTAAANAVVAAQFFYLDTLVLSCAGAAMELRRHDASLSQQTLPQSPVYQHSVGSGHTVTSATAVNHFASNLVFLATSEREVQVLDVAADTVLWRHGAAHTRGIYRVATGRTSRYVAADAGTSAAEHLFLSASLDSSAVLWDVRTAKPAQLFTQHTNTALPSLAMEMAPGSGVVAVASQDNAVYMYDLRGGGGGVALDVLRGFDSYATALAWHPLRPALAVGLASGDIHILQPPAP</sequence>
<dbReference type="Gene3D" id="2.130.10.10">
    <property type="entry name" value="YVTN repeat-like/Quinoprotein amine dehydrogenase"/>
    <property type="match status" value="2"/>
</dbReference>
<reference evidence="3 4" key="1">
    <citation type="journal article" date="2021" name="MBio">
        <title>A New Model Trypanosomatid, Novymonas esmeraldas: Genomic Perception of Its 'Candidatus Pandoraea novymonadis' Endosymbiont.</title>
        <authorList>
            <person name="Zakharova A."/>
            <person name="Saura A."/>
            <person name="Butenko A."/>
            <person name="Podesvova L."/>
            <person name="Warmusova S."/>
            <person name="Kostygov A.Y."/>
            <person name="Nenarokova A."/>
            <person name="Lukes J."/>
            <person name="Opperdoes F.R."/>
            <person name="Yurchenko V."/>
        </authorList>
    </citation>
    <scope>NUCLEOTIDE SEQUENCE [LARGE SCALE GENOMIC DNA]</scope>
    <source>
        <strain evidence="3 4">E262AT.01</strain>
    </source>
</reference>
<dbReference type="PANTHER" id="PTHR44525:SF1">
    <property type="entry name" value="WD REPEAT-CONTAINING PROTEIN 27"/>
    <property type="match status" value="1"/>
</dbReference>
<proteinExistence type="predicted"/>
<evidence type="ECO:0000256" key="1">
    <source>
        <dbReference type="PROSITE-ProRule" id="PRU00221"/>
    </source>
</evidence>
<dbReference type="PANTHER" id="PTHR44525">
    <property type="entry name" value="WD REPEAT-CONTAINING PROTEIN 27"/>
    <property type="match status" value="1"/>
</dbReference>
<name>A0AAW0F500_9TRYP</name>
<accession>A0AAW0F500</accession>
<dbReference type="InterPro" id="IPR042411">
    <property type="entry name" value="WDR27"/>
</dbReference>
<dbReference type="InterPro" id="IPR001680">
    <property type="entry name" value="WD40_rpt"/>
</dbReference>
<evidence type="ECO:0000256" key="2">
    <source>
        <dbReference type="SAM" id="MobiDB-lite"/>
    </source>
</evidence>
<comment type="caution">
    <text evidence="3">The sequence shown here is derived from an EMBL/GenBank/DDBJ whole genome shotgun (WGS) entry which is preliminary data.</text>
</comment>
<evidence type="ECO:0000313" key="3">
    <source>
        <dbReference type="EMBL" id="KAK7201099.1"/>
    </source>
</evidence>
<feature type="repeat" description="WD" evidence="1">
    <location>
        <begin position="604"/>
        <end position="637"/>
    </location>
</feature>
<dbReference type="PROSITE" id="PS50082">
    <property type="entry name" value="WD_REPEATS_2"/>
    <property type="match status" value="1"/>
</dbReference>
<dbReference type="SUPFAM" id="SSF50998">
    <property type="entry name" value="Quinoprotein alcohol dehydrogenase-like"/>
    <property type="match status" value="1"/>
</dbReference>